<name>A0A402BLG6_9CHLR</name>
<evidence type="ECO:0000313" key="2">
    <source>
        <dbReference type="EMBL" id="GCE32203.1"/>
    </source>
</evidence>
<accession>A0A402BLG6</accession>
<dbReference type="Proteomes" id="UP000287171">
    <property type="component" value="Unassembled WGS sequence"/>
</dbReference>
<proteinExistence type="predicted"/>
<feature type="transmembrane region" description="Helical" evidence="1">
    <location>
        <begin position="29"/>
        <end position="50"/>
    </location>
</feature>
<comment type="caution">
    <text evidence="2">The sequence shown here is derived from an EMBL/GenBank/DDBJ whole genome shotgun (WGS) entry which is preliminary data.</text>
</comment>
<evidence type="ECO:0000313" key="3">
    <source>
        <dbReference type="Proteomes" id="UP000287171"/>
    </source>
</evidence>
<keyword evidence="3" id="KW-1185">Reference proteome</keyword>
<dbReference type="AlphaFoldDB" id="A0A402BLG6"/>
<feature type="transmembrane region" description="Helical" evidence="1">
    <location>
        <begin position="6"/>
        <end position="22"/>
    </location>
</feature>
<keyword evidence="1" id="KW-0812">Transmembrane</keyword>
<protein>
    <submittedName>
        <fullName evidence="2">Uncharacterized protein</fullName>
    </submittedName>
</protein>
<organism evidence="2 3">
    <name type="scientific">Dictyobacter alpinus</name>
    <dbReference type="NCBI Taxonomy" id="2014873"/>
    <lineage>
        <taxon>Bacteria</taxon>
        <taxon>Bacillati</taxon>
        <taxon>Chloroflexota</taxon>
        <taxon>Ktedonobacteria</taxon>
        <taxon>Ktedonobacterales</taxon>
        <taxon>Dictyobacteraceae</taxon>
        <taxon>Dictyobacter</taxon>
    </lineage>
</organism>
<reference evidence="3" key="1">
    <citation type="submission" date="2018-12" db="EMBL/GenBank/DDBJ databases">
        <title>Tengunoibacter tsumagoiensis gen. nov., sp. nov., Dictyobacter kobayashii sp. nov., D. alpinus sp. nov., and D. joshuensis sp. nov. and description of Dictyobacteraceae fam. nov. within the order Ktedonobacterales isolated from Tengu-no-mugimeshi.</title>
        <authorList>
            <person name="Wang C.M."/>
            <person name="Zheng Y."/>
            <person name="Sakai Y."/>
            <person name="Toyoda A."/>
            <person name="Minakuchi Y."/>
            <person name="Abe K."/>
            <person name="Yokota A."/>
            <person name="Yabe S."/>
        </authorList>
    </citation>
    <scope>NUCLEOTIDE SEQUENCE [LARGE SCALE GENOMIC DNA]</scope>
    <source>
        <strain evidence="3">Uno16</strain>
    </source>
</reference>
<evidence type="ECO:0000256" key="1">
    <source>
        <dbReference type="SAM" id="Phobius"/>
    </source>
</evidence>
<dbReference type="EMBL" id="BIFT01000004">
    <property type="protein sequence ID" value="GCE32203.1"/>
    <property type="molecule type" value="Genomic_DNA"/>
</dbReference>
<keyword evidence="1" id="KW-0472">Membrane</keyword>
<sequence length="52" mass="5740">MVVTPFLLFLLIIAAVAAFGILKGFVSCFLRLGASLLGIFLIVWFLHLLFTL</sequence>
<keyword evidence="1" id="KW-1133">Transmembrane helix</keyword>
<gene>
    <name evidence="2" type="ORF">KDA_76870</name>
</gene>